<comment type="caution">
    <text evidence="1">The sequence shown here is derived from an EMBL/GenBank/DDBJ whole genome shotgun (WGS) entry which is preliminary data.</text>
</comment>
<name>A0ACC2J2K3_9PEZI</name>
<proteinExistence type="predicted"/>
<organism evidence="1 2">
    <name type="scientific">Lasiodiplodia mahajangana</name>
    <dbReference type="NCBI Taxonomy" id="1108764"/>
    <lineage>
        <taxon>Eukaryota</taxon>
        <taxon>Fungi</taxon>
        <taxon>Dikarya</taxon>
        <taxon>Ascomycota</taxon>
        <taxon>Pezizomycotina</taxon>
        <taxon>Dothideomycetes</taxon>
        <taxon>Dothideomycetes incertae sedis</taxon>
        <taxon>Botryosphaeriales</taxon>
        <taxon>Botryosphaeriaceae</taxon>
        <taxon>Lasiodiplodia</taxon>
    </lineage>
</organism>
<accession>A0ACC2J2K3</accession>
<dbReference type="Proteomes" id="UP001153332">
    <property type="component" value="Unassembled WGS sequence"/>
</dbReference>
<sequence length="230" mass="25500">MASLIKVPRHVINAKPWVADKFEEALRVIKSLGATVVDGATFPEWTLQFYENNQEDMDFSFYASVRNNIETLFGLMKHNPHNLHTLRDVIRYIEETPEEEPGQWKSNTLVRAADYGDEADRDTARFMASHNLRLHIGMEIARLLDKYECDILAVPQGTDSTSSIGGNPQIAVPMPPHPTDYPLPSKIKFGRVSTGPNIPSVQSPSAPQPKILTVDLAQVSCLSGAVSMTA</sequence>
<gene>
    <name evidence="1" type="ORF">O1611_g10037</name>
</gene>
<evidence type="ECO:0000313" key="2">
    <source>
        <dbReference type="Proteomes" id="UP001153332"/>
    </source>
</evidence>
<evidence type="ECO:0000313" key="1">
    <source>
        <dbReference type="EMBL" id="KAJ8121676.1"/>
    </source>
</evidence>
<dbReference type="EMBL" id="JAPUUL010003758">
    <property type="protein sequence ID" value="KAJ8121676.1"/>
    <property type="molecule type" value="Genomic_DNA"/>
</dbReference>
<reference evidence="1" key="1">
    <citation type="submission" date="2022-12" db="EMBL/GenBank/DDBJ databases">
        <title>Genome Sequence of Lasiodiplodia mahajangana.</title>
        <authorList>
            <person name="Buettner E."/>
        </authorList>
    </citation>
    <scope>NUCLEOTIDE SEQUENCE</scope>
    <source>
        <strain evidence="1">VT137</strain>
    </source>
</reference>
<keyword evidence="2" id="KW-1185">Reference proteome</keyword>
<protein>
    <submittedName>
        <fullName evidence="1">Uncharacterized protein</fullName>
    </submittedName>
</protein>